<dbReference type="SUPFAM" id="SSF48452">
    <property type="entry name" value="TPR-like"/>
    <property type="match status" value="1"/>
</dbReference>
<dbReference type="Pfam" id="PF07980">
    <property type="entry name" value="SusD_RagB"/>
    <property type="match status" value="1"/>
</dbReference>
<evidence type="ECO:0000256" key="1">
    <source>
        <dbReference type="ARBA" id="ARBA00004442"/>
    </source>
</evidence>
<dbReference type="GO" id="GO:0009279">
    <property type="term" value="C:cell outer membrane"/>
    <property type="evidence" value="ECO:0007669"/>
    <property type="project" value="UniProtKB-SubCell"/>
</dbReference>
<keyword evidence="10" id="KW-1185">Reference proteome</keyword>
<dbReference type="EMBL" id="JAUEIF010000012">
    <property type="protein sequence ID" value="MDN0026088.1"/>
    <property type="molecule type" value="Genomic_DNA"/>
</dbReference>
<evidence type="ECO:0000256" key="6">
    <source>
        <dbReference type="SAM" id="SignalP"/>
    </source>
</evidence>
<evidence type="ECO:0000256" key="4">
    <source>
        <dbReference type="ARBA" id="ARBA00023136"/>
    </source>
</evidence>
<evidence type="ECO:0000313" key="9">
    <source>
        <dbReference type="EMBL" id="MDN0026088.1"/>
    </source>
</evidence>
<evidence type="ECO:0000313" key="10">
    <source>
        <dbReference type="Proteomes" id="UP001167831"/>
    </source>
</evidence>
<keyword evidence="3 6" id="KW-0732">Signal</keyword>
<evidence type="ECO:0000313" key="11">
    <source>
        <dbReference type="Proteomes" id="UP001168478"/>
    </source>
</evidence>
<evidence type="ECO:0000313" key="8">
    <source>
        <dbReference type="EMBL" id="MDN0023743.1"/>
    </source>
</evidence>
<keyword evidence="4" id="KW-0472">Membrane</keyword>
<proteinExistence type="inferred from homology"/>
<protein>
    <submittedName>
        <fullName evidence="9">RagB/SusD family nutrient uptake outer membrane protein</fullName>
    </submittedName>
</protein>
<evidence type="ECO:0000259" key="7">
    <source>
        <dbReference type="Pfam" id="PF07980"/>
    </source>
</evidence>
<reference evidence="9" key="1">
    <citation type="submission" date="2023-06" db="EMBL/GenBank/DDBJ databases">
        <authorList>
            <person name="Zeman M."/>
            <person name="Kubasova T."/>
            <person name="Jahodarova E."/>
            <person name="Nykrynova M."/>
            <person name="Rychlik I."/>
        </authorList>
    </citation>
    <scope>NUCLEOTIDE SEQUENCE</scope>
    <source>
        <strain evidence="9">ET15</strain>
        <strain evidence="8">ET37</strain>
    </source>
</reference>
<dbReference type="AlphaFoldDB" id="A0AAW7JJR2"/>
<evidence type="ECO:0000256" key="3">
    <source>
        <dbReference type="ARBA" id="ARBA00022729"/>
    </source>
</evidence>
<comment type="subcellular location">
    <subcellularLocation>
        <location evidence="1">Cell outer membrane</location>
    </subcellularLocation>
</comment>
<dbReference type="PROSITE" id="PS51257">
    <property type="entry name" value="PROKAR_LIPOPROTEIN"/>
    <property type="match status" value="1"/>
</dbReference>
<dbReference type="InterPro" id="IPR011990">
    <property type="entry name" value="TPR-like_helical_dom_sf"/>
</dbReference>
<dbReference type="InterPro" id="IPR012944">
    <property type="entry name" value="SusD_RagB_dom"/>
</dbReference>
<evidence type="ECO:0000256" key="5">
    <source>
        <dbReference type="ARBA" id="ARBA00023237"/>
    </source>
</evidence>
<dbReference type="EMBL" id="JAUEIE010000018">
    <property type="protein sequence ID" value="MDN0023743.1"/>
    <property type="molecule type" value="Genomic_DNA"/>
</dbReference>
<sequence length="539" mass="60730">MKILNKYGMGMALVAASSFMLTGCIDETFPTQNATTGQVEENSQAVEAMLMAVPAQLNTETLGRGAHWDFGYPAIMHVRDVMTQDMATANDNMYNQFSSWGQNVAQGIDYAYAQMLWTAQTSYVNGANVIIRTLDPETASDTQLGYLGAALAYRAMFYLDMGREYEFLENDAVEPLSPEGESVLGLTVPIVDENTTDEQARNNPRVDRATLGAFIESDLKKAEEYITKLTLADKSMPHLDCVYGLYARLYMWLEKYDLAEEYARKAIDNCTGHVMTQEEALNTSTGFNTATPWMWGVHINKESMINNLQNYCSFFSCETTWGYSTPEAGSEIMIDRSMYERISNTDWRKLMWKAPAGSALDGQNTYCDPAIGEALKDYSSLKFRPAAGNVSDFSAGGEMDYPLMRVEEMYFIEAEAAARQTDGVARAASLLENFMKANRDASYTCGITVQERLIEEILFQKRIELWGEGQAFFDVKRCNIPCTRSYAGSNHVPDEAFNTTTRPAWMNWVIDYYEQVNNYEVTKFNNPDPSRAYDPIPYE</sequence>
<feature type="chain" id="PRO_5043330936" evidence="6">
    <location>
        <begin position="23"/>
        <end position="539"/>
    </location>
</feature>
<evidence type="ECO:0000256" key="2">
    <source>
        <dbReference type="ARBA" id="ARBA00006275"/>
    </source>
</evidence>
<comment type="caution">
    <text evidence="9">The sequence shown here is derived from an EMBL/GenBank/DDBJ whole genome shotgun (WGS) entry which is preliminary data.</text>
</comment>
<dbReference type="Proteomes" id="UP001168478">
    <property type="component" value="Unassembled WGS sequence"/>
</dbReference>
<dbReference type="Gene3D" id="1.25.40.390">
    <property type="match status" value="1"/>
</dbReference>
<dbReference type="Proteomes" id="UP001167831">
    <property type="component" value="Unassembled WGS sequence"/>
</dbReference>
<feature type="signal peptide" evidence="6">
    <location>
        <begin position="1"/>
        <end position="22"/>
    </location>
</feature>
<organism evidence="9 11">
    <name type="scientific">Leyella lascolaii</name>
    <dbReference type="NCBI Taxonomy" id="1776379"/>
    <lineage>
        <taxon>Bacteria</taxon>
        <taxon>Pseudomonadati</taxon>
        <taxon>Bacteroidota</taxon>
        <taxon>Bacteroidia</taxon>
        <taxon>Bacteroidales</taxon>
        <taxon>Prevotellaceae</taxon>
        <taxon>Leyella</taxon>
    </lineage>
</organism>
<keyword evidence="5" id="KW-0998">Cell outer membrane</keyword>
<gene>
    <name evidence="8" type="ORF">QVN81_12070</name>
    <name evidence="9" type="ORF">QVN84_11245</name>
</gene>
<feature type="domain" description="RagB/SusD" evidence="7">
    <location>
        <begin position="391"/>
        <end position="538"/>
    </location>
</feature>
<accession>A0AAW7JJR2</accession>
<name>A0AAW7JJR2_9BACT</name>
<comment type="similarity">
    <text evidence="2">Belongs to the SusD family.</text>
</comment>
<reference evidence="9" key="2">
    <citation type="submission" date="2023-08" db="EMBL/GenBank/DDBJ databases">
        <title>Identification and characterization of horizontal gene transfer across gut microbiota members of farm animals based on homology search.</title>
        <authorList>
            <person name="Schwarzerova J."/>
            <person name="Nykrynova M."/>
            <person name="Jureckova K."/>
            <person name="Cejkova D."/>
            <person name="Rychlik I."/>
        </authorList>
    </citation>
    <scope>NUCLEOTIDE SEQUENCE</scope>
    <source>
        <strain evidence="9">ET15</strain>
        <strain evidence="8">ET37</strain>
    </source>
</reference>
<dbReference type="RefSeq" id="WP_021992907.1">
    <property type="nucleotide sequence ID" value="NZ_JAUEIE010000018.1"/>
</dbReference>